<dbReference type="RefSeq" id="WP_394407324.1">
    <property type="nucleotide sequence ID" value="NZ_JBIGIC010000003.1"/>
</dbReference>
<gene>
    <name evidence="1" type="ORF">ACG04R_06470</name>
</gene>
<dbReference type="InterPro" id="IPR007396">
    <property type="entry name" value="TR_PAI2-type"/>
</dbReference>
<sequence>MYLPPQFAAPHVEELHRIVREHPLGLLVTHSAGVLDANHMPFLLDTDAGSGGVLTAHVARANPVWREVGDGDAVLVVFRGVEGYISPNWYPGKQETHRRVPTWNYEVVHAHGAIHVRDDAAFVRGVVARLTRRHEAAQPQPWKMGDAPPDYIDEQLQHIVGLEIRVSRLEGKRKLNQHHQAPDREGAIRGLEAAGNTGLAEAMRSAPPWSA</sequence>
<evidence type="ECO:0000313" key="2">
    <source>
        <dbReference type="Proteomes" id="UP001606134"/>
    </source>
</evidence>
<dbReference type="PANTHER" id="PTHR35802">
    <property type="entry name" value="PROTEASE SYNTHASE AND SPORULATION PROTEIN PAI 2"/>
    <property type="match status" value="1"/>
</dbReference>
<dbReference type="InterPro" id="IPR012349">
    <property type="entry name" value="Split_barrel_FMN-bd"/>
</dbReference>
<evidence type="ECO:0000313" key="1">
    <source>
        <dbReference type="EMBL" id="MFG6486307.1"/>
    </source>
</evidence>
<dbReference type="EMBL" id="JBIGIC010000003">
    <property type="protein sequence ID" value="MFG6486307.1"/>
    <property type="molecule type" value="Genomic_DNA"/>
</dbReference>
<dbReference type="SUPFAM" id="SSF50475">
    <property type="entry name" value="FMN-binding split barrel"/>
    <property type="match status" value="1"/>
</dbReference>
<dbReference type="Proteomes" id="UP001606134">
    <property type="component" value="Unassembled WGS sequence"/>
</dbReference>
<keyword evidence="2" id="KW-1185">Reference proteome</keyword>
<dbReference type="PIRSF" id="PIRSF010372">
    <property type="entry name" value="PaiB"/>
    <property type="match status" value="1"/>
</dbReference>
<organism evidence="1 2">
    <name type="scientific">Pelomonas candidula</name>
    <dbReference type="NCBI Taxonomy" id="3299025"/>
    <lineage>
        <taxon>Bacteria</taxon>
        <taxon>Pseudomonadati</taxon>
        <taxon>Pseudomonadota</taxon>
        <taxon>Betaproteobacteria</taxon>
        <taxon>Burkholderiales</taxon>
        <taxon>Sphaerotilaceae</taxon>
        <taxon>Roseateles</taxon>
    </lineage>
</organism>
<dbReference type="Gene3D" id="2.30.110.10">
    <property type="entry name" value="Electron Transport, Fmn-binding Protein, Chain A"/>
    <property type="match status" value="1"/>
</dbReference>
<proteinExistence type="predicted"/>
<dbReference type="PANTHER" id="PTHR35802:SF1">
    <property type="entry name" value="PROTEASE SYNTHASE AND SPORULATION PROTEIN PAI 2"/>
    <property type="match status" value="1"/>
</dbReference>
<reference evidence="1 2" key="1">
    <citation type="submission" date="2024-08" db="EMBL/GenBank/DDBJ databases">
        <authorList>
            <person name="Lu H."/>
        </authorList>
    </citation>
    <scope>NUCLEOTIDE SEQUENCE [LARGE SCALE GENOMIC DNA]</scope>
    <source>
        <strain evidence="1 2">BYS78W</strain>
    </source>
</reference>
<dbReference type="Pfam" id="PF04299">
    <property type="entry name" value="FMN_bind_2"/>
    <property type="match status" value="1"/>
</dbReference>
<protein>
    <submittedName>
        <fullName evidence="1">FMN-binding negative transcriptional regulator</fullName>
    </submittedName>
</protein>
<accession>A0ABW7HA01</accession>
<comment type="caution">
    <text evidence="1">The sequence shown here is derived from an EMBL/GenBank/DDBJ whole genome shotgun (WGS) entry which is preliminary data.</text>
</comment>
<name>A0ABW7HA01_9BURK</name>